<name>A0A1I6QED2_9RHOB</name>
<accession>A0A1I6QED2</accession>
<organism evidence="1 2">
    <name type="scientific">Sulfitobacter marinus</name>
    <dbReference type="NCBI Taxonomy" id="394264"/>
    <lineage>
        <taxon>Bacteria</taxon>
        <taxon>Pseudomonadati</taxon>
        <taxon>Pseudomonadota</taxon>
        <taxon>Alphaproteobacteria</taxon>
        <taxon>Rhodobacterales</taxon>
        <taxon>Roseobacteraceae</taxon>
        <taxon>Sulfitobacter</taxon>
    </lineage>
</organism>
<proteinExistence type="predicted"/>
<protein>
    <recommendedName>
        <fullName evidence="3">Cold shock protein, CspA family</fullName>
    </recommendedName>
</protein>
<evidence type="ECO:0000313" key="2">
    <source>
        <dbReference type="Proteomes" id="UP000199239"/>
    </source>
</evidence>
<gene>
    <name evidence="1" type="ORF">SAMN04488040_0676</name>
</gene>
<evidence type="ECO:0000313" key="1">
    <source>
        <dbReference type="EMBL" id="SFS50638.1"/>
    </source>
</evidence>
<dbReference type="AlphaFoldDB" id="A0A1I6QED2"/>
<dbReference type="EMBL" id="FPAJ01000001">
    <property type="protein sequence ID" value="SFS50638.1"/>
    <property type="molecule type" value="Genomic_DNA"/>
</dbReference>
<dbReference type="STRING" id="394264.SAMN04488040_0676"/>
<sequence length="111" mass="12108">MYGVVLWSDVSDKKAVFWCEDHGDLAYFGGSQDSQNITFDAGDLVEFDVTLKSKLRTASNPRVVREKLDVDLPAKLLGNGPVKRAAQPSAEILPFQSRQHVCSPACGGRIA</sequence>
<keyword evidence="2" id="KW-1185">Reference proteome</keyword>
<evidence type="ECO:0008006" key="3">
    <source>
        <dbReference type="Google" id="ProtNLM"/>
    </source>
</evidence>
<dbReference type="Proteomes" id="UP000199239">
    <property type="component" value="Unassembled WGS sequence"/>
</dbReference>
<dbReference type="OrthoDB" id="7868545at2"/>
<reference evidence="2" key="1">
    <citation type="submission" date="2016-10" db="EMBL/GenBank/DDBJ databases">
        <authorList>
            <person name="Varghese N."/>
            <person name="Submissions S."/>
        </authorList>
    </citation>
    <scope>NUCLEOTIDE SEQUENCE [LARGE SCALE GENOMIC DNA]</scope>
    <source>
        <strain evidence="2">DSM 23422</strain>
    </source>
</reference>
<dbReference type="RefSeq" id="WP_093914904.1">
    <property type="nucleotide sequence ID" value="NZ_FPAJ01000001.1"/>
</dbReference>